<dbReference type="PROSITE" id="PS00010">
    <property type="entry name" value="ASX_HYDROXYL"/>
    <property type="match status" value="1"/>
</dbReference>
<feature type="domain" description="EGF-like" evidence="8">
    <location>
        <begin position="256"/>
        <end position="296"/>
    </location>
</feature>
<dbReference type="Gene3D" id="2.10.25.10">
    <property type="entry name" value="Laminin"/>
    <property type="match status" value="2"/>
</dbReference>
<feature type="disulfide bond" evidence="4">
    <location>
        <begin position="143"/>
        <end position="170"/>
    </location>
</feature>
<keyword evidence="1" id="KW-0677">Repeat</keyword>
<feature type="domain" description="CUB" evidence="7">
    <location>
        <begin position="28"/>
        <end position="142"/>
    </location>
</feature>
<dbReference type="Pfam" id="PF00431">
    <property type="entry name" value="CUB"/>
    <property type="match status" value="5"/>
</dbReference>
<dbReference type="InterPro" id="IPR001881">
    <property type="entry name" value="EGF-like_Ca-bd_dom"/>
</dbReference>
<dbReference type="InterPro" id="IPR000152">
    <property type="entry name" value="EGF-type_Asp/Asn_hydroxyl_site"/>
</dbReference>
<proteinExistence type="predicted"/>
<evidence type="ECO:0000256" key="1">
    <source>
        <dbReference type="ARBA" id="ARBA00022737"/>
    </source>
</evidence>
<sequence length="705" mass="78032">MNNKASILIFIVLAVKTYDAVAVFVADCGGDLNTPSGTFWSPSYVTPNNGQNNESCEWRITGALDEKIVLNITDIDIEKSPNCDLNYVELRDGHWDDSPFLAKFCGRDGQKAVTSTANKMYVSYVYNNRGQHRGFSADYEVICGDHLYVGNQTQLTSPGYPDQYPHNKKCIWKIEVRETKRAALTFQFFDLEQTNGCLSDYLEIRDGLTEDSDLIGVFCNSTTPGDIIATSNYLFVKFVSDGSERRGGFAATIINDYDECATMNNECAQVCIDTISGYQCACDPGFKLLSNGKDCEVDCGGFLNATTGRIESPPFAAAYPLNATCIWEIVTKPQNRITLNFTSFDLGESCDTDKLEIFSNVSDPLNTPSDYCGSASPNDTMELQEVLCGGAVPDPISSESNVMRIVLNYDLGVRKPGFALDFAAALDGCAINNGNCRHECRNSTKSTTCLCHGGFDLQNNTNDCYDEYNYKYEIASPYGQIFSPNYPKNYPINIECDWLFTTTPGHRINLTFLSFKTEVLDPVYIYDGPSSSSRVITHISGSLSYIQPLISTKNELFAVFGSDGSRAYTGFNAQHSTICGGNINFNTTEERYIYSHVDFGYSTYDHNTSCEWIIRTSSDYYVVLSFLTFHLEDSTDCASDFVEIFDGKNATAPSFGKFCGTDVSKPARICSTGESVMVRFVSDGDGAQEGFSLVYKVMEKSSDFF</sequence>
<dbReference type="CDD" id="cd00054">
    <property type="entry name" value="EGF_CA"/>
    <property type="match status" value="1"/>
</dbReference>
<comment type="caution">
    <text evidence="5">Lacks conserved residue(s) required for the propagation of feature annotation.</text>
</comment>
<dbReference type="AlphaFoldDB" id="A0A482V7D5"/>
<comment type="caution">
    <text evidence="9">The sequence shown here is derived from an EMBL/GenBank/DDBJ whole genome shotgun (WGS) entry which is preliminary data.</text>
</comment>
<dbReference type="SUPFAM" id="SSF49854">
    <property type="entry name" value="Spermadhesin, CUB domain"/>
    <property type="match status" value="5"/>
</dbReference>
<feature type="domain" description="CUB" evidence="7">
    <location>
        <begin position="464"/>
        <end position="578"/>
    </location>
</feature>
<keyword evidence="5" id="KW-0245">EGF-like domain</keyword>
<name>A0A482V7D5_ASBVE</name>
<dbReference type="Proteomes" id="UP000292052">
    <property type="component" value="Unassembled WGS sequence"/>
</dbReference>
<keyword evidence="2" id="KW-0865">Zymogen</keyword>
<evidence type="ECO:0000256" key="2">
    <source>
        <dbReference type="ARBA" id="ARBA00023145"/>
    </source>
</evidence>
<keyword evidence="3 4" id="KW-1015">Disulfide bond</keyword>
<dbReference type="CDD" id="cd00041">
    <property type="entry name" value="CUB"/>
    <property type="match status" value="5"/>
</dbReference>
<feature type="chain" id="PRO_5019852928" evidence="6">
    <location>
        <begin position="23"/>
        <end position="705"/>
    </location>
</feature>
<dbReference type="PANTHER" id="PTHR24251">
    <property type="entry name" value="OVOCHYMASE-RELATED"/>
    <property type="match status" value="1"/>
</dbReference>
<dbReference type="SMART" id="SM00181">
    <property type="entry name" value="EGF"/>
    <property type="match status" value="2"/>
</dbReference>
<dbReference type="InterPro" id="IPR015446">
    <property type="entry name" value="BMP_1/tolloid-like"/>
</dbReference>
<evidence type="ECO:0000259" key="8">
    <source>
        <dbReference type="PROSITE" id="PS50026"/>
    </source>
</evidence>
<feature type="domain" description="CUB" evidence="7">
    <location>
        <begin position="299"/>
        <end position="425"/>
    </location>
</feature>
<dbReference type="GO" id="GO:0005509">
    <property type="term" value="F:calcium ion binding"/>
    <property type="evidence" value="ECO:0007669"/>
    <property type="project" value="InterPro"/>
</dbReference>
<dbReference type="InterPro" id="IPR035914">
    <property type="entry name" value="Sperma_CUB_dom_sf"/>
</dbReference>
<evidence type="ECO:0000256" key="4">
    <source>
        <dbReference type="PROSITE-ProRule" id="PRU00059"/>
    </source>
</evidence>
<dbReference type="FunFam" id="2.60.120.290:FF:000013">
    <property type="entry name" value="Membrane frizzled-related protein"/>
    <property type="match status" value="2"/>
</dbReference>
<evidence type="ECO:0000259" key="7">
    <source>
        <dbReference type="PROSITE" id="PS01180"/>
    </source>
</evidence>
<dbReference type="InterPro" id="IPR000742">
    <property type="entry name" value="EGF"/>
</dbReference>
<dbReference type="Pfam" id="PF14670">
    <property type="entry name" value="FXa_inhibition"/>
    <property type="match status" value="1"/>
</dbReference>
<evidence type="ECO:0000313" key="10">
    <source>
        <dbReference type="Proteomes" id="UP000292052"/>
    </source>
</evidence>
<dbReference type="PROSITE" id="PS50026">
    <property type="entry name" value="EGF_3"/>
    <property type="match status" value="1"/>
</dbReference>
<dbReference type="OrthoDB" id="6369184at2759"/>
<dbReference type="PROSITE" id="PS01187">
    <property type="entry name" value="EGF_CA"/>
    <property type="match status" value="1"/>
</dbReference>
<organism evidence="9 10">
    <name type="scientific">Asbolus verrucosus</name>
    <name type="common">Desert ironclad beetle</name>
    <dbReference type="NCBI Taxonomy" id="1661398"/>
    <lineage>
        <taxon>Eukaryota</taxon>
        <taxon>Metazoa</taxon>
        <taxon>Ecdysozoa</taxon>
        <taxon>Arthropoda</taxon>
        <taxon>Hexapoda</taxon>
        <taxon>Insecta</taxon>
        <taxon>Pterygota</taxon>
        <taxon>Neoptera</taxon>
        <taxon>Endopterygota</taxon>
        <taxon>Coleoptera</taxon>
        <taxon>Polyphaga</taxon>
        <taxon>Cucujiformia</taxon>
        <taxon>Tenebrionidae</taxon>
        <taxon>Pimeliinae</taxon>
        <taxon>Asbolus</taxon>
    </lineage>
</organism>
<dbReference type="GO" id="GO:0004222">
    <property type="term" value="F:metalloendopeptidase activity"/>
    <property type="evidence" value="ECO:0007669"/>
    <property type="project" value="InterPro"/>
</dbReference>
<dbReference type="PROSITE" id="PS01180">
    <property type="entry name" value="CUB"/>
    <property type="match status" value="5"/>
</dbReference>
<dbReference type="InterPro" id="IPR000859">
    <property type="entry name" value="CUB_dom"/>
</dbReference>
<evidence type="ECO:0000256" key="3">
    <source>
        <dbReference type="ARBA" id="ARBA00023157"/>
    </source>
</evidence>
<dbReference type="InterPro" id="IPR018097">
    <property type="entry name" value="EGF_Ca-bd_CS"/>
</dbReference>
<dbReference type="PANTHER" id="PTHR24251:SF37">
    <property type="entry name" value="CUB DOMAIN-CONTAINING PROTEIN"/>
    <property type="match status" value="1"/>
</dbReference>
<dbReference type="PROSITE" id="PS01186">
    <property type="entry name" value="EGF_2"/>
    <property type="match status" value="1"/>
</dbReference>
<keyword evidence="6" id="KW-0732">Signal</keyword>
<accession>A0A482V7D5</accession>
<feature type="domain" description="CUB" evidence="7">
    <location>
        <begin position="143"/>
        <end position="256"/>
    </location>
</feature>
<gene>
    <name evidence="9" type="ORF">BDFB_005887</name>
</gene>
<feature type="signal peptide" evidence="6">
    <location>
        <begin position="1"/>
        <end position="22"/>
    </location>
</feature>
<reference evidence="9" key="1">
    <citation type="submission" date="2017-03" db="EMBL/GenBank/DDBJ databases">
        <title>Genome of the blue death feigning beetle - Asbolus verrucosus.</title>
        <authorList>
            <person name="Rider S.D."/>
        </authorList>
    </citation>
    <scope>NUCLEOTIDE SEQUENCE [LARGE SCALE GENOMIC DNA]</scope>
    <source>
        <strain evidence="9">Butters</strain>
        <tissue evidence="9">Head and leg muscle</tissue>
    </source>
</reference>
<keyword evidence="10" id="KW-1185">Reference proteome</keyword>
<evidence type="ECO:0000313" key="9">
    <source>
        <dbReference type="EMBL" id="RZB39104.1"/>
    </source>
</evidence>
<dbReference type="STRING" id="1661398.A0A482V7D5"/>
<feature type="domain" description="CUB" evidence="7">
    <location>
        <begin position="579"/>
        <end position="698"/>
    </location>
</feature>
<dbReference type="SUPFAM" id="SSF57196">
    <property type="entry name" value="EGF/Laminin"/>
    <property type="match status" value="2"/>
</dbReference>
<dbReference type="FunFam" id="2.60.120.290:FF:000005">
    <property type="entry name" value="Procollagen C-endopeptidase enhancer 1"/>
    <property type="match status" value="1"/>
</dbReference>
<dbReference type="SMART" id="SM00179">
    <property type="entry name" value="EGF_CA"/>
    <property type="match status" value="1"/>
</dbReference>
<dbReference type="PIRSF" id="PIRSF001199">
    <property type="entry name" value="BMP_1/tolloid-like"/>
    <property type="match status" value="1"/>
</dbReference>
<evidence type="ECO:0000256" key="6">
    <source>
        <dbReference type="SAM" id="SignalP"/>
    </source>
</evidence>
<protein>
    <submittedName>
        <fullName evidence="9">CUB, FXa inhibition, and/or EGF CA domain containing protein</fullName>
    </submittedName>
</protein>
<dbReference type="EMBL" id="QDEB01131178">
    <property type="protein sequence ID" value="RZB39104.1"/>
    <property type="molecule type" value="Genomic_DNA"/>
</dbReference>
<evidence type="ECO:0000256" key="5">
    <source>
        <dbReference type="PROSITE-ProRule" id="PRU00076"/>
    </source>
</evidence>
<dbReference type="Gene3D" id="2.60.120.290">
    <property type="entry name" value="Spermadhesin, CUB domain"/>
    <property type="match status" value="5"/>
</dbReference>
<dbReference type="SMART" id="SM00042">
    <property type="entry name" value="CUB"/>
    <property type="match status" value="5"/>
</dbReference>